<dbReference type="GO" id="GO:0004519">
    <property type="term" value="F:endonuclease activity"/>
    <property type="evidence" value="ECO:0007669"/>
    <property type="project" value="UniProtKB-KW"/>
</dbReference>
<accession>A0ABY4LBV9</accession>
<reference evidence="2" key="1">
    <citation type="submission" date="2022-04" db="EMBL/GenBank/DDBJ databases">
        <authorList>
            <person name="Liu G."/>
        </authorList>
    </citation>
    <scope>NUCLEOTIDE SEQUENCE</scope>
    <source>
        <strain evidence="2">RG22</strain>
    </source>
</reference>
<gene>
    <name evidence="2" type="ORF">M1B72_17755</name>
</gene>
<name>A0ABY4LBV9_9BACT</name>
<evidence type="ECO:0000313" key="3">
    <source>
        <dbReference type="Proteomes" id="UP000831485"/>
    </source>
</evidence>
<dbReference type="Proteomes" id="UP000831485">
    <property type="component" value="Chromosome"/>
</dbReference>
<keyword evidence="2" id="KW-0378">Hydrolase</keyword>
<evidence type="ECO:0000259" key="1">
    <source>
        <dbReference type="Pfam" id="PF01844"/>
    </source>
</evidence>
<dbReference type="CDD" id="cd00085">
    <property type="entry name" value="HNHc"/>
    <property type="match status" value="1"/>
</dbReference>
<feature type="domain" description="HNH" evidence="1">
    <location>
        <begin position="202"/>
        <end position="257"/>
    </location>
</feature>
<dbReference type="EMBL" id="CP096574">
    <property type="protein sequence ID" value="UPU35269.1"/>
    <property type="molecule type" value="Genomic_DNA"/>
</dbReference>
<evidence type="ECO:0000313" key="2">
    <source>
        <dbReference type="EMBL" id="UPU35269.1"/>
    </source>
</evidence>
<dbReference type="InterPro" id="IPR002711">
    <property type="entry name" value="HNH"/>
</dbReference>
<dbReference type="InterPro" id="IPR003615">
    <property type="entry name" value="HNH_nuc"/>
</dbReference>
<dbReference type="Pfam" id="PF01844">
    <property type="entry name" value="HNH"/>
    <property type="match status" value="1"/>
</dbReference>
<proteinExistence type="predicted"/>
<organism evidence="2 3">
    <name type="scientific">Geomonas paludis</name>
    <dbReference type="NCBI Taxonomy" id="2740185"/>
    <lineage>
        <taxon>Bacteria</taxon>
        <taxon>Pseudomonadati</taxon>
        <taxon>Thermodesulfobacteriota</taxon>
        <taxon>Desulfuromonadia</taxon>
        <taxon>Geobacterales</taxon>
        <taxon>Geobacteraceae</taxon>
        <taxon>Geomonas</taxon>
    </lineage>
</organism>
<keyword evidence="2" id="KW-0540">Nuclease</keyword>
<protein>
    <submittedName>
        <fullName evidence="2">HNH endonuclease</fullName>
    </submittedName>
</protein>
<dbReference type="RefSeq" id="WP_248646661.1">
    <property type="nucleotide sequence ID" value="NZ_CP096574.1"/>
</dbReference>
<sequence length="278" mass="30442">MIDSTEIARIISSQLRVELTGTTRYADGHEVLRLRFNDLPVPNGFSIEFRPSWRRVDGELVLDTYSGSVVDAMGKADAEKRAVFEALALDAIAHGMTLAIAVNDVRVEGAAHLPEPPWQRLKIHCSKLTAARAEGPEALSAEILSVSLIFSTLLLSLLPFEDVSLAEQAGLPEGAKFSVEVNRYERSLVNRAACIAVHGVKCVACGFDFGERYGDVGRGFIEVHHRVPVSKMGSSYVVNPVTDLVPLCSNCHSIAHREDPPIAPEEISRLLHHRQTDI</sequence>
<keyword evidence="3" id="KW-1185">Reference proteome</keyword>
<keyword evidence="2" id="KW-0255">Endonuclease</keyword>
<dbReference type="Gene3D" id="1.10.30.50">
    <property type="match status" value="1"/>
</dbReference>